<dbReference type="GeneID" id="76200125"/>
<dbReference type="SUPFAM" id="SSF54637">
    <property type="entry name" value="Thioesterase/thiol ester dehydrase-isomerase"/>
    <property type="match status" value="1"/>
</dbReference>
<keyword evidence="5" id="KW-1185">Reference proteome</keyword>
<dbReference type="EMBL" id="JBHTAX010000001">
    <property type="protein sequence ID" value="MFC7190509.1"/>
    <property type="molecule type" value="Genomic_DNA"/>
</dbReference>
<feature type="region of interest" description="Disordered" evidence="3">
    <location>
        <begin position="111"/>
        <end position="136"/>
    </location>
</feature>
<evidence type="ECO:0000256" key="3">
    <source>
        <dbReference type="SAM" id="MobiDB-lite"/>
    </source>
</evidence>
<dbReference type="RefSeq" id="WP_248907430.1">
    <property type="nucleotide sequence ID" value="NZ_CP109979.1"/>
</dbReference>
<evidence type="ECO:0000256" key="2">
    <source>
        <dbReference type="ARBA" id="ARBA00022801"/>
    </source>
</evidence>
<evidence type="ECO:0000313" key="4">
    <source>
        <dbReference type="EMBL" id="MFC7190509.1"/>
    </source>
</evidence>
<dbReference type="Gene3D" id="3.10.129.10">
    <property type="entry name" value="Hotdog Thioesterase"/>
    <property type="match status" value="1"/>
</dbReference>
<reference evidence="4 5" key="1">
    <citation type="journal article" date="2019" name="Int. J. Syst. Evol. Microbiol.">
        <title>The Global Catalogue of Microorganisms (GCM) 10K type strain sequencing project: providing services to taxonomists for standard genome sequencing and annotation.</title>
        <authorList>
            <consortium name="The Broad Institute Genomics Platform"/>
            <consortium name="The Broad Institute Genome Sequencing Center for Infectious Disease"/>
            <person name="Wu L."/>
            <person name="Ma J."/>
        </authorList>
    </citation>
    <scope>NUCLEOTIDE SEQUENCE [LARGE SCALE GENOMIC DNA]</scope>
    <source>
        <strain evidence="4 5">RDMS1</strain>
    </source>
</reference>
<gene>
    <name evidence="4" type="ORF">ACFQL7_12065</name>
</gene>
<evidence type="ECO:0000256" key="1">
    <source>
        <dbReference type="ARBA" id="ARBA00005953"/>
    </source>
</evidence>
<dbReference type="PANTHER" id="PTHR31793">
    <property type="entry name" value="4-HYDROXYBENZOYL-COA THIOESTERASE FAMILY MEMBER"/>
    <property type="match status" value="1"/>
</dbReference>
<proteinExistence type="inferred from homology"/>
<dbReference type="CDD" id="cd00586">
    <property type="entry name" value="4HBT"/>
    <property type="match status" value="1"/>
</dbReference>
<name>A0ABD5YMB1_9EURY</name>
<dbReference type="GO" id="GO:0016787">
    <property type="term" value="F:hydrolase activity"/>
    <property type="evidence" value="ECO:0007669"/>
    <property type="project" value="UniProtKB-KW"/>
</dbReference>
<organism evidence="4 5">
    <name type="scientific">Halocatena marina</name>
    <dbReference type="NCBI Taxonomy" id="2934937"/>
    <lineage>
        <taxon>Archaea</taxon>
        <taxon>Methanobacteriati</taxon>
        <taxon>Methanobacteriota</taxon>
        <taxon>Stenosarchaea group</taxon>
        <taxon>Halobacteria</taxon>
        <taxon>Halobacteriales</taxon>
        <taxon>Natronomonadaceae</taxon>
        <taxon>Halocatena</taxon>
    </lineage>
</organism>
<evidence type="ECO:0000313" key="5">
    <source>
        <dbReference type="Proteomes" id="UP001596417"/>
    </source>
</evidence>
<accession>A0ABD5YMB1</accession>
<dbReference type="InterPro" id="IPR050563">
    <property type="entry name" value="4-hydroxybenzoyl-CoA_TE"/>
</dbReference>
<dbReference type="Proteomes" id="UP001596417">
    <property type="component" value="Unassembled WGS sequence"/>
</dbReference>
<comment type="caution">
    <text evidence="4">The sequence shown here is derived from an EMBL/GenBank/DDBJ whole genome shotgun (WGS) entry which is preliminary data.</text>
</comment>
<feature type="compositionally biased region" description="Polar residues" evidence="3">
    <location>
        <begin position="126"/>
        <end position="136"/>
    </location>
</feature>
<dbReference type="PANTHER" id="PTHR31793:SF27">
    <property type="entry name" value="NOVEL THIOESTERASE SUPERFAMILY DOMAIN AND SAPOSIN A-TYPE DOMAIN CONTAINING PROTEIN (0610012H03RIK)"/>
    <property type="match status" value="1"/>
</dbReference>
<dbReference type="Pfam" id="PF13279">
    <property type="entry name" value="4HBT_2"/>
    <property type="match status" value="1"/>
</dbReference>
<dbReference type="EC" id="3.1.2.-" evidence="4"/>
<sequence>MSQEPFTTDIPVRYRDLDTQNHVNNAVYGTYLEQARAAYIADVLGEAIDQCAVVLAHISIDFRTPVTLADESVSVTVRVPDLGTSSIPMEYEIRTGDGVAATAESVTVAVDEDGGPRSLPEEWRDQVTTYESLSQN</sequence>
<protein>
    <submittedName>
        <fullName evidence="4">Acyl-CoA thioesterase</fullName>
        <ecNumber evidence="4">3.1.2.-</ecNumber>
    </submittedName>
</protein>
<keyword evidence="2 4" id="KW-0378">Hydrolase</keyword>
<comment type="similarity">
    <text evidence="1">Belongs to the 4-hydroxybenzoyl-CoA thioesterase family.</text>
</comment>
<dbReference type="AlphaFoldDB" id="A0ABD5YMB1"/>
<dbReference type="InterPro" id="IPR029069">
    <property type="entry name" value="HotDog_dom_sf"/>
</dbReference>